<dbReference type="Proteomes" id="UP001419268">
    <property type="component" value="Unassembled WGS sequence"/>
</dbReference>
<accession>A0AAP0HXL1</accession>
<dbReference type="EMBL" id="JBBNAG010000010">
    <property type="protein sequence ID" value="KAK9100214.1"/>
    <property type="molecule type" value="Genomic_DNA"/>
</dbReference>
<name>A0AAP0HXL1_9MAGN</name>
<reference evidence="1 2" key="1">
    <citation type="submission" date="2024-01" db="EMBL/GenBank/DDBJ databases">
        <title>Genome assemblies of Stephania.</title>
        <authorList>
            <person name="Yang L."/>
        </authorList>
    </citation>
    <scope>NUCLEOTIDE SEQUENCE [LARGE SCALE GENOMIC DNA]</scope>
    <source>
        <strain evidence="1">JXDWG</strain>
        <tissue evidence="1">Leaf</tissue>
    </source>
</reference>
<organism evidence="1 2">
    <name type="scientific">Stephania cephalantha</name>
    <dbReference type="NCBI Taxonomy" id="152367"/>
    <lineage>
        <taxon>Eukaryota</taxon>
        <taxon>Viridiplantae</taxon>
        <taxon>Streptophyta</taxon>
        <taxon>Embryophyta</taxon>
        <taxon>Tracheophyta</taxon>
        <taxon>Spermatophyta</taxon>
        <taxon>Magnoliopsida</taxon>
        <taxon>Ranunculales</taxon>
        <taxon>Menispermaceae</taxon>
        <taxon>Menispermoideae</taxon>
        <taxon>Cissampelideae</taxon>
        <taxon>Stephania</taxon>
    </lineage>
</organism>
<protein>
    <submittedName>
        <fullName evidence="1">Uncharacterized protein</fullName>
    </submittedName>
</protein>
<comment type="caution">
    <text evidence="1">The sequence shown here is derived from an EMBL/GenBank/DDBJ whole genome shotgun (WGS) entry which is preliminary data.</text>
</comment>
<evidence type="ECO:0000313" key="2">
    <source>
        <dbReference type="Proteomes" id="UP001419268"/>
    </source>
</evidence>
<keyword evidence="2" id="KW-1185">Reference proteome</keyword>
<evidence type="ECO:0000313" key="1">
    <source>
        <dbReference type="EMBL" id="KAK9100214.1"/>
    </source>
</evidence>
<dbReference type="AlphaFoldDB" id="A0AAP0HXL1"/>
<gene>
    <name evidence="1" type="ORF">Scep_023644</name>
</gene>
<sequence length="50" mass="5387">MLRNDENGKSFVPNEDVGSSAISLEIKNMNSHPAIQSCLKNKTNNANGVV</sequence>
<proteinExistence type="predicted"/>